<sequence>MQNISELNTTSIIIRIILAMVCGGLIGLERSIKNRPAGFRTYMIVCLSSALVMMTNEFIYLNYNSGDPARLGAQVISGIGFLGAGTILVTSRSQVKGLTSAAGLWSSACLGLAIGIGFYYGAIIVAIAVFLIVTFFKKIENYITSNNKIITLYTSFSSLEHFDKFISYCHKLNFKIINIEITKDSSLKELSIIAILILESNKKFNHTEAIHKFSSFEGLIHLEEL</sequence>
<evidence type="ECO:0000313" key="8">
    <source>
        <dbReference type="EMBL" id="MPN07825.1"/>
    </source>
</evidence>
<evidence type="ECO:0000256" key="6">
    <source>
        <dbReference type="SAM" id="Phobius"/>
    </source>
</evidence>
<dbReference type="PANTHER" id="PTHR33778:SF1">
    <property type="entry name" value="MAGNESIUM TRANSPORTER YHID-RELATED"/>
    <property type="match status" value="1"/>
</dbReference>
<evidence type="ECO:0000259" key="7">
    <source>
        <dbReference type="Pfam" id="PF02308"/>
    </source>
</evidence>
<keyword evidence="2" id="KW-1003">Cell membrane</keyword>
<dbReference type="AlphaFoldDB" id="A0A645F0J4"/>
<protein>
    <submittedName>
        <fullName evidence="8">Protein SapB</fullName>
    </submittedName>
</protein>
<dbReference type="InterPro" id="IPR049177">
    <property type="entry name" value="MgtC_SapB_SrpB_YhiD_N"/>
</dbReference>
<dbReference type="Pfam" id="PF02308">
    <property type="entry name" value="MgtC"/>
    <property type="match status" value="1"/>
</dbReference>
<keyword evidence="4 6" id="KW-1133">Transmembrane helix</keyword>
<feature type="transmembrane region" description="Helical" evidence="6">
    <location>
        <begin position="71"/>
        <end position="91"/>
    </location>
</feature>
<evidence type="ECO:0000256" key="5">
    <source>
        <dbReference type="ARBA" id="ARBA00023136"/>
    </source>
</evidence>
<dbReference type="InterPro" id="IPR003416">
    <property type="entry name" value="MgtC/SapB/SrpB/YhiD_fam"/>
</dbReference>
<dbReference type="EMBL" id="VSSQ01053828">
    <property type="protein sequence ID" value="MPN07825.1"/>
    <property type="molecule type" value="Genomic_DNA"/>
</dbReference>
<feature type="transmembrane region" description="Helical" evidence="6">
    <location>
        <begin position="103"/>
        <end position="136"/>
    </location>
</feature>
<evidence type="ECO:0000256" key="3">
    <source>
        <dbReference type="ARBA" id="ARBA00022692"/>
    </source>
</evidence>
<feature type="transmembrane region" description="Helical" evidence="6">
    <location>
        <begin position="12"/>
        <end position="29"/>
    </location>
</feature>
<gene>
    <name evidence="8" type="primary">sapB_12</name>
    <name evidence="8" type="ORF">SDC9_155097</name>
</gene>
<name>A0A645F0J4_9ZZZZ</name>
<evidence type="ECO:0000256" key="2">
    <source>
        <dbReference type="ARBA" id="ARBA00022475"/>
    </source>
</evidence>
<feature type="domain" description="MgtC/SapB/SrpB/YhiD N-terminal" evidence="7">
    <location>
        <begin position="16"/>
        <end position="141"/>
    </location>
</feature>
<keyword evidence="3 6" id="KW-0812">Transmembrane</keyword>
<proteinExistence type="predicted"/>
<organism evidence="8">
    <name type="scientific">bioreactor metagenome</name>
    <dbReference type="NCBI Taxonomy" id="1076179"/>
    <lineage>
        <taxon>unclassified sequences</taxon>
        <taxon>metagenomes</taxon>
        <taxon>ecological metagenomes</taxon>
    </lineage>
</organism>
<comment type="subcellular location">
    <subcellularLocation>
        <location evidence="1">Cell membrane</location>
        <topology evidence="1">Multi-pass membrane protein</topology>
    </subcellularLocation>
</comment>
<evidence type="ECO:0000256" key="4">
    <source>
        <dbReference type="ARBA" id="ARBA00022989"/>
    </source>
</evidence>
<comment type="caution">
    <text evidence="8">The sequence shown here is derived from an EMBL/GenBank/DDBJ whole genome shotgun (WGS) entry which is preliminary data.</text>
</comment>
<dbReference type="PRINTS" id="PR01837">
    <property type="entry name" value="MGTCSAPBPROT"/>
</dbReference>
<dbReference type="GO" id="GO:0005886">
    <property type="term" value="C:plasma membrane"/>
    <property type="evidence" value="ECO:0007669"/>
    <property type="project" value="UniProtKB-SubCell"/>
</dbReference>
<reference evidence="8" key="1">
    <citation type="submission" date="2019-08" db="EMBL/GenBank/DDBJ databases">
        <authorList>
            <person name="Kucharzyk K."/>
            <person name="Murdoch R.W."/>
            <person name="Higgins S."/>
            <person name="Loffler F."/>
        </authorList>
    </citation>
    <scope>NUCLEOTIDE SEQUENCE</scope>
</reference>
<accession>A0A645F0J4</accession>
<evidence type="ECO:0000256" key="1">
    <source>
        <dbReference type="ARBA" id="ARBA00004651"/>
    </source>
</evidence>
<keyword evidence="5 6" id="KW-0472">Membrane</keyword>
<dbReference type="PANTHER" id="PTHR33778">
    <property type="entry name" value="PROTEIN MGTC"/>
    <property type="match status" value="1"/>
</dbReference>
<feature type="transmembrane region" description="Helical" evidence="6">
    <location>
        <begin position="41"/>
        <end position="59"/>
    </location>
</feature>